<dbReference type="Gramene" id="OPUNC03G27570.1">
    <property type="protein sequence ID" value="OPUNC03G27570.1"/>
    <property type="gene ID" value="OPUNC03G27570"/>
</dbReference>
<dbReference type="HOGENOM" id="CLU_2350374_0_0_1"/>
<accession>A0A0E0KHN4</accession>
<proteinExistence type="predicted"/>
<feature type="compositionally biased region" description="Pro residues" evidence="1">
    <location>
        <begin position="36"/>
        <end position="57"/>
    </location>
</feature>
<dbReference type="AlphaFoldDB" id="A0A0E0KHN4"/>
<name>A0A0E0KHN4_ORYPU</name>
<reference evidence="2" key="1">
    <citation type="submission" date="2015-04" db="UniProtKB">
        <authorList>
            <consortium name="EnsemblPlants"/>
        </authorList>
    </citation>
    <scope>IDENTIFICATION</scope>
</reference>
<protein>
    <submittedName>
        <fullName evidence="2">Uncharacterized protein</fullName>
    </submittedName>
</protein>
<reference evidence="2" key="2">
    <citation type="submission" date="2018-05" db="EMBL/GenBank/DDBJ databases">
        <title>OpunRS2 (Oryza punctata Reference Sequence Version 2).</title>
        <authorList>
            <person name="Zhang J."/>
            <person name="Kudrna D."/>
            <person name="Lee S."/>
            <person name="Talag J."/>
            <person name="Welchert J."/>
            <person name="Wing R.A."/>
        </authorList>
    </citation>
    <scope>NUCLEOTIDE SEQUENCE [LARGE SCALE GENOMIC DNA]</scope>
</reference>
<feature type="compositionally biased region" description="Low complexity" evidence="1">
    <location>
        <begin position="24"/>
        <end position="35"/>
    </location>
</feature>
<dbReference type="Proteomes" id="UP000026962">
    <property type="component" value="Chromosome 3"/>
</dbReference>
<evidence type="ECO:0000313" key="2">
    <source>
        <dbReference type="EnsemblPlants" id="OPUNC03G27570.1"/>
    </source>
</evidence>
<evidence type="ECO:0000256" key="1">
    <source>
        <dbReference type="SAM" id="MobiDB-lite"/>
    </source>
</evidence>
<evidence type="ECO:0000313" key="3">
    <source>
        <dbReference type="Proteomes" id="UP000026962"/>
    </source>
</evidence>
<dbReference type="EnsemblPlants" id="OPUNC03G27570.1">
    <property type="protein sequence ID" value="OPUNC03G27570.1"/>
    <property type="gene ID" value="OPUNC03G27570"/>
</dbReference>
<sequence>MHRISRRRVPIFGSATAALPTTKLRPSQPSPSSDPLLPPSPPPDPPSPSPSRLPPLEPTIIIIAGVPEDDGSDSPEDDVAGSVTRHAGRVQRASTDG</sequence>
<organism evidence="2">
    <name type="scientific">Oryza punctata</name>
    <name type="common">Red rice</name>
    <dbReference type="NCBI Taxonomy" id="4537"/>
    <lineage>
        <taxon>Eukaryota</taxon>
        <taxon>Viridiplantae</taxon>
        <taxon>Streptophyta</taxon>
        <taxon>Embryophyta</taxon>
        <taxon>Tracheophyta</taxon>
        <taxon>Spermatophyta</taxon>
        <taxon>Magnoliopsida</taxon>
        <taxon>Liliopsida</taxon>
        <taxon>Poales</taxon>
        <taxon>Poaceae</taxon>
        <taxon>BOP clade</taxon>
        <taxon>Oryzoideae</taxon>
        <taxon>Oryzeae</taxon>
        <taxon>Oryzinae</taxon>
        <taxon>Oryza</taxon>
    </lineage>
</organism>
<feature type="compositionally biased region" description="Acidic residues" evidence="1">
    <location>
        <begin position="67"/>
        <end position="79"/>
    </location>
</feature>
<keyword evidence="3" id="KW-1185">Reference proteome</keyword>
<feature type="region of interest" description="Disordered" evidence="1">
    <location>
        <begin position="1"/>
        <end position="97"/>
    </location>
</feature>